<dbReference type="Proteomes" id="UP000258016">
    <property type="component" value="Chromosome"/>
</dbReference>
<gene>
    <name evidence="2" type="ORF">B5J99_14600</name>
</gene>
<reference evidence="2 3" key="1">
    <citation type="submission" date="2017-03" db="EMBL/GenBank/DDBJ databases">
        <title>Complete genome sequence of Blastomonas fulva degrading microcsystin LR.</title>
        <authorList>
            <person name="Lee H.-g."/>
            <person name="Jin L."/>
            <person name="oh H.-M."/>
        </authorList>
    </citation>
    <scope>NUCLEOTIDE SEQUENCE [LARGE SCALE GENOMIC DNA]</scope>
    <source>
        <strain evidence="2 3">T2</strain>
    </source>
</reference>
<sequence>MAEIINLRQARKAHKRKQAETTAAANRARFGQTKAERTTNAAESDRAAGLLDGARLEKD</sequence>
<keyword evidence="3" id="KW-1185">Reference proteome</keyword>
<evidence type="ECO:0000313" key="3">
    <source>
        <dbReference type="Proteomes" id="UP000258016"/>
    </source>
</evidence>
<dbReference type="GeneID" id="303486812"/>
<organism evidence="2 3">
    <name type="scientific">Blastomonas fulva</name>
    <dbReference type="NCBI Taxonomy" id="1550728"/>
    <lineage>
        <taxon>Bacteria</taxon>
        <taxon>Pseudomonadati</taxon>
        <taxon>Pseudomonadota</taxon>
        <taxon>Alphaproteobacteria</taxon>
        <taxon>Sphingomonadales</taxon>
        <taxon>Sphingomonadaceae</taxon>
        <taxon>Blastomonas</taxon>
    </lineage>
</organism>
<proteinExistence type="predicted"/>
<name>A0ABM6M986_9SPHN</name>
<accession>A0ABM6M986</accession>
<evidence type="ECO:0000256" key="1">
    <source>
        <dbReference type="SAM" id="MobiDB-lite"/>
    </source>
</evidence>
<feature type="region of interest" description="Disordered" evidence="1">
    <location>
        <begin position="1"/>
        <end position="59"/>
    </location>
</feature>
<evidence type="ECO:0000313" key="2">
    <source>
        <dbReference type="EMBL" id="ASR52534.1"/>
    </source>
</evidence>
<dbReference type="RefSeq" id="WP_117352787.1">
    <property type="nucleotide sequence ID" value="NZ_CP020083.1"/>
</dbReference>
<protein>
    <submittedName>
        <fullName evidence="2">DUF4169 domain-containing protein</fullName>
    </submittedName>
</protein>
<dbReference type="InterPro" id="IPR025227">
    <property type="entry name" value="DUF4169"/>
</dbReference>
<dbReference type="Pfam" id="PF13770">
    <property type="entry name" value="DUF4169"/>
    <property type="match status" value="1"/>
</dbReference>
<dbReference type="EMBL" id="CP020083">
    <property type="protein sequence ID" value="ASR52534.1"/>
    <property type="molecule type" value="Genomic_DNA"/>
</dbReference>